<gene>
    <name evidence="1" type="ORF">EGW08_014285</name>
</gene>
<dbReference type="EMBL" id="RQTK01000540">
    <property type="protein sequence ID" value="RUS77976.1"/>
    <property type="molecule type" value="Genomic_DNA"/>
</dbReference>
<sequence length="365" mass="38724">MHSPLYLHTATANQNDTIQIATSLSMPKEHSEGVPLLAKSAPSTGNNLSLSTSIMKANKNVYVTTKDIGPFSSTPLKTVNISSKELNPAVSKSAYVPILPQPATFNTIGNTGQLILQNSCLQMIHPNGSVQTIAFLHPSLHSNPAPLSKSDTQPLANTLGNLVNAGNDQQINSSFTVTPSQARTPLSGLLSSCSNSVSCDSVIYSKPSISDCKPGTSTANETHKTMLATVIAGPPRLNTSHNCRPIVTSTAASPPSLSLQYLARLLAPKKVPESEGISSLDIQKKQGKKVTEAEAGSKQFVSGELMVKTNCNDAGKINQCPSLLYKSFQFDQSEGTAGFPSEISYQNQNINKTTSFNKESSPPSH</sequence>
<evidence type="ECO:0000313" key="1">
    <source>
        <dbReference type="EMBL" id="RUS77976.1"/>
    </source>
</evidence>
<protein>
    <submittedName>
        <fullName evidence="1">Uncharacterized protein</fullName>
    </submittedName>
</protein>
<organism evidence="1 2">
    <name type="scientific">Elysia chlorotica</name>
    <name type="common">Eastern emerald elysia</name>
    <name type="synonym">Sea slug</name>
    <dbReference type="NCBI Taxonomy" id="188477"/>
    <lineage>
        <taxon>Eukaryota</taxon>
        <taxon>Metazoa</taxon>
        <taxon>Spiralia</taxon>
        <taxon>Lophotrochozoa</taxon>
        <taxon>Mollusca</taxon>
        <taxon>Gastropoda</taxon>
        <taxon>Heterobranchia</taxon>
        <taxon>Euthyneura</taxon>
        <taxon>Panpulmonata</taxon>
        <taxon>Sacoglossa</taxon>
        <taxon>Placobranchoidea</taxon>
        <taxon>Plakobranchidae</taxon>
        <taxon>Elysia</taxon>
    </lineage>
</organism>
<name>A0A433T8W1_ELYCH</name>
<dbReference type="Proteomes" id="UP000271974">
    <property type="component" value="Unassembled WGS sequence"/>
</dbReference>
<comment type="caution">
    <text evidence="1">The sequence shown here is derived from an EMBL/GenBank/DDBJ whole genome shotgun (WGS) entry which is preliminary data.</text>
</comment>
<feature type="non-terminal residue" evidence="1">
    <location>
        <position position="365"/>
    </location>
</feature>
<proteinExistence type="predicted"/>
<evidence type="ECO:0000313" key="2">
    <source>
        <dbReference type="Proteomes" id="UP000271974"/>
    </source>
</evidence>
<dbReference type="AlphaFoldDB" id="A0A433T8W1"/>
<accession>A0A433T8W1</accession>
<reference evidence="1 2" key="1">
    <citation type="submission" date="2019-01" db="EMBL/GenBank/DDBJ databases">
        <title>A draft genome assembly of the solar-powered sea slug Elysia chlorotica.</title>
        <authorList>
            <person name="Cai H."/>
            <person name="Li Q."/>
            <person name="Fang X."/>
            <person name="Li J."/>
            <person name="Curtis N.E."/>
            <person name="Altenburger A."/>
            <person name="Shibata T."/>
            <person name="Feng M."/>
            <person name="Maeda T."/>
            <person name="Schwartz J.A."/>
            <person name="Shigenobu S."/>
            <person name="Lundholm N."/>
            <person name="Nishiyama T."/>
            <person name="Yang H."/>
            <person name="Hasebe M."/>
            <person name="Li S."/>
            <person name="Pierce S.K."/>
            <person name="Wang J."/>
        </authorList>
    </citation>
    <scope>NUCLEOTIDE SEQUENCE [LARGE SCALE GENOMIC DNA]</scope>
    <source>
        <strain evidence="1">EC2010</strain>
        <tissue evidence="1">Whole organism of an adult</tissue>
    </source>
</reference>
<keyword evidence="2" id="KW-1185">Reference proteome</keyword>